<evidence type="ECO:0000313" key="3">
    <source>
        <dbReference type="Proteomes" id="UP000235828"/>
    </source>
</evidence>
<dbReference type="AlphaFoldDB" id="A0A2N8ZGI6"/>
<dbReference type="Proteomes" id="UP000235828">
    <property type="component" value="Chromosome A"/>
</dbReference>
<dbReference type="RefSeq" id="WP_102523413.1">
    <property type="nucleotide sequence ID" value="NZ_LT960611.1"/>
</dbReference>
<feature type="signal peptide" evidence="1">
    <location>
        <begin position="1"/>
        <end position="19"/>
    </location>
</feature>
<proteinExistence type="predicted"/>
<dbReference type="InterPro" id="IPR021308">
    <property type="entry name" value="GfcB"/>
</dbReference>
<keyword evidence="1" id="KW-0732">Signal</keyword>
<protein>
    <recommendedName>
        <fullName evidence="4">YjbF family lipoprotein</fullName>
    </recommendedName>
</protein>
<evidence type="ECO:0008006" key="4">
    <source>
        <dbReference type="Google" id="ProtNLM"/>
    </source>
</evidence>
<evidence type="ECO:0000256" key="1">
    <source>
        <dbReference type="SAM" id="SignalP"/>
    </source>
</evidence>
<gene>
    <name evidence="2" type="ORF">VTAP4600_A3056</name>
</gene>
<organism evidence="2 3">
    <name type="scientific">Vibrio tapetis subsp. tapetis</name>
    <dbReference type="NCBI Taxonomy" id="1671868"/>
    <lineage>
        <taxon>Bacteria</taxon>
        <taxon>Pseudomonadati</taxon>
        <taxon>Pseudomonadota</taxon>
        <taxon>Gammaproteobacteria</taxon>
        <taxon>Vibrionales</taxon>
        <taxon>Vibrionaceae</taxon>
        <taxon>Vibrio</taxon>
    </lineage>
</organism>
<sequence length="221" mass="25687">MNKPFLFFIAMFISLFTLSGCTNKMDNVNDTVKALYDSYQDIELSTSEVEQLPYPSAYVRLNDGQQIYMVLAFADINPETQVPRLSWISSDRALIITEQGRIIKTVSLENSNLNNITAKTPLLPVNNLKTWQAQYHWMPDYRFNFEASMVPSYIGEARISSSQWQLDTKYYQERIHFPGLEQSFVNHYWMTSDKKVVKTIQYIGPNLTKIEMTFLKTYAVN</sequence>
<dbReference type="KEGG" id="vta:A3056"/>
<dbReference type="Pfam" id="PF11102">
    <property type="entry name" value="YjbF"/>
    <property type="match status" value="1"/>
</dbReference>
<dbReference type="Gene3D" id="2.40.360.10">
    <property type="entry name" value="YmcC-like"/>
    <property type="match status" value="1"/>
</dbReference>
<dbReference type="PROSITE" id="PS51257">
    <property type="entry name" value="PROKAR_LIPOPROTEIN"/>
    <property type="match status" value="1"/>
</dbReference>
<feature type="chain" id="PRO_5014789613" description="YjbF family lipoprotein" evidence="1">
    <location>
        <begin position="20"/>
        <end position="221"/>
    </location>
</feature>
<evidence type="ECO:0000313" key="2">
    <source>
        <dbReference type="EMBL" id="SON51022.1"/>
    </source>
</evidence>
<reference evidence="2 3" key="1">
    <citation type="submission" date="2017-10" db="EMBL/GenBank/DDBJ databases">
        <authorList>
            <person name="Banno H."/>
            <person name="Chua N.-H."/>
        </authorList>
    </citation>
    <scope>NUCLEOTIDE SEQUENCE [LARGE SCALE GENOMIC DNA]</scope>
    <source>
        <strain evidence="2">Vibrio tapetis CECT4600</strain>
    </source>
</reference>
<dbReference type="OrthoDB" id="5591889at2"/>
<dbReference type="EMBL" id="LT960611">
    <property type="protein sequence ID" value="SON51022.1"/>
    <property type="molecule type" value="Genomic_DNA"/>
</dbReference>
<name>A0A2N8ZGI6_9VIBR</name>
<keyword evidence="3" id="KW-1185">Reference proteome</keyword>
<dbReference type="InterPro" id="IPR023373">
    <property type="entry name" value="YmcC_sf"/>
</dbReference>
<accession>A0A2N8ZGI6</accession>
<dbReference type="SUPFAM" id="SSF159270">
    <property type="entry name" value="YmcC-like"/>
    <property type="match status" value="1"/>
</dbReference>